<name>A0A4R3JAF9_9PROT</name>
<evidence type="ECO:0000256" key="6">
    <source>
        <dbReference type="ARBA" id="ARBA00023118"/>
    </source>
</evidence>
<keyword evidence="8 10" id="KW-0464">Manganese</keyword>
<dbReference type="InterPro" id="IPR042211">
    <property type="entry name" value="CRISPR-assoc_Cas1_N"/>
</dbReference>
<dbReference type="Gene3D" id="3.100.10.20">
    <property type="entry name" value="CRISPR-associated endonuclease Cas1, N-terminal domain"/>
    <property type="match status" value="1"/>
</dbReference>
<comment type="cofactor">
    <cofactor evidence="10">
        <name>Mg(2+)</name>
        <dbReference type="ChEBI" id="CHEBI:18420"/>
    </cofactor>
    <cofactor evidence="10">
        <name>Mn(2+)</name>
        <dbReference type="ChEBI" id="CHEBI:29035"/>
    </cofactor>
</comment>
<reference evidence="11 12" key="1">
    <citation type="submission" date="2019-03" db="EMBL/GenBank/DDBJ databases">
        <title>Genomic Encyclopedia of Type Strains, Phase IV (KMG-IV): sequencing the most valuable type-strain genomes for metagenomic binning, comparative biology and taxonomic classification.</title>
        <authorList>
            <person name="Goeker M."/>
        </authorList>
    </citation>
    <scope>NUCLEOTIDE SEQUENCE [LARGE SCALE GENOMIC DNA]</scope>
    <source>
        <strain evidence="11 12">DSM 101688</strain>
    </source>
</reference>
<dbReference type="Gene3D" id="1.20.120.920">
    <property type="entry name" value="CRISPR-associated endonuclease Cas1, C-terminal domain"/>
    <property type="match status" value="1"/>
</dbReference>
<dbReference type="InterPro" id="IPR002729">
    <property type="entry name" value="CRISPR-assoc_Cas1"/>
</dbReference>
<comment type="function">
    <text evidence="10">CRISPR (clustered regularly interspaced short palindromic repeat), is an adaptive immune system that provides protection against mobile genetic elements (viruses, transposable elements and conjugative plasmids). CRISPR clusters contain spacers, sequences complementary to antecedent mobile elements, and target invading nucleic acids. CRISPR clusters are transcribed and processed into CRISPR RNA (crRNA). Acts as a dsDNA endonuclease. Involved in the integration of spacer DNA into the CRISPR cassette.</text>
</comment>
<sequence length="310" mass="35110">MSWRIIDITQDGRYLHAEREWLVIREEQTEIGRVPLPDIQSVLVHAGHATYSHGLLLKLSAHDIPLVICNHRHEPVSILAPLSSHHLHAGRARAQAESPLPVRKRMWRELIRAKIAEQARTLAPFDSTGEEGLKKMIRQVRSGDPDNTEARAARYYWRRLFGKDFQRDRTRPGLNGHLNYGYTILRSALARAVAASGLVPSLGVGHINMRNNFALVDDLIEPFRPLVDRLVYAHRHTWEGDVSPEAKTLLAGMMERTVRAQDGETDLFRIMALLVNSLVHQFEGQDTKLELPEKLEFISNPSLPGLDGYG</sequence>
<dbReference type="NCBIfam" id="TIGR00287">
    <property type="entry name" value="cas1"/>
    <property type="match status" value="1"/>
</dbReference>
<evidence type="ECO:0000256" key="4">
    <source>
        <dbReference type="ARBA" id="ARBA00022801"/>
    </source>
</evidence>
<protein>
    <recommendedName>
        <fullName evidence="10">CRISPR-associated endonuclease Cas1</fullName>
        <ecNumber evidence="10">3.1.-.-</ecNumber>
    </recommendedName>
</protein>
<dbReference type="GO" id="GO:0043571">
    <property type="term" value="P:maintenance of CRISPR repeat elements"/>
    <property type="evidence" value="ECO:0007669"/>
    <property type="project" value="UniProtKB-UniRule"/>
</dbReference>
<evidence type="ECO:0000256" key="1">
    <source>
        <dbReference type="ARBA" id="ARBA00022722"/>
    </source>
</evidence>
<comment type="similarity">
    <text evidence="10">Belongs to the CRISPR-associated endonuclease Cas1 family.</text>
</comment>
<dbReference type="RefSeq" id="WP_165886337.1">
    <property type="nucleotide sequence ID" value="NZ_CP119676.1"/>
</dbReference>
<evidence type="ECO:0000256" key="9">
    <source>
        <dbReference type="ARBA" id="ARBA00038592"/>
    </source>
</evidence>
<dbReference type="InterPro" id="IPR050646">
    <property type="entry name" value="Cas1"/>
</dbReference>
<dbReference type="EMBL" id="SLZW01000007">
    <property type="protein sequence ID" value="TCS61620.1"/>
    <property type="molecule type" value="Genomic_DNA"/>
</dbReference>
<dbReference type="GO" id="GO:0016787">
    <property type="term" value="F:hydrolase activity"/>
    <property type="evidence" value="ECO:0007669"/>
    <property type="project" value="UniProtKB-KW"/>
</dbReference>
<keyword evidence="3 10" id="KW-0255">Endonuclease</keyword>
<organism evidence="11 12">
    <name type="scientific">Varunaivibrio sulfuroxidans</name>
    <dbReference type="NCBI Taxonomy" id="1773489"/>
    <lineage>
        <taxon>Bacteria</taxon>
        <taxon>Pseudomonadati</taxon>
        <taxon>Pseudomonadota</taxon>
        <taxon>Alphaproteobacteria</taxon>
        <taxon>Rhodospirillales</taxon>
        <taxon>Magnetovibrionaceae</taxon>
        <taxon>Varunaivibrio</taxon>
    </lineage>
</organism>
<dbReference type="PANTHER" id="PTHR34353:SF2">
    <property type="entry name" value="CRISPR-ASSOCIATED ENDONUCLEASE CAS1 1"/>
    <property type="match status" value="1"/>
</dbReference>
<evidence type="ECO:0000313" key="11">
    <source>
        <dbReference type="EMBL" id="TCS61620.1"/>
    </source>
</evidence>
<comment type="subunit">
    <text evidence="9 10">Homodimer, forms a heterotetramer with a Cas2 homodimer.</text>
</comment>
<dbReference type="PANTHER" id="PTHR34353">
    <property type="entry name" value="CRISPR-ASSOCIATED ENDONUCLEASE CAS1 1"/>
    <property type="match status" value="1"/>
</dbReference>
<keyword evidence="2 10" id="KW-0479">Metal-binding</keyword>
<keyword evidence="6 10" id="KW-0051">Antiviral defense</keyword>
<dbReference type="GO" id="GO:0003677">
    <property type="term" value="F:DNA binding"/>
    <property type="evidence" value="ECO:0007669"/>
    <property type="project" value="UniProtKB-KW"/>
</dbReference>
<evidence type="ECO:0000256" key="10">
    <source>
        <dbReference type="HAMAP-Rule" id="MF_01470"/>
    </source>
</evidence>
<dbReference type="EC" id="3.1.-.-" evidence="10"/>
<feature type="binding site" evidence="10">
    <location>
        <position position="206"/>
    </location>
    <ligand>
        <name>Mn(2+)</name>
        <dbReference type="ChEBI" id="CHEBI:29035"/>
    </ligand>
</feature>
<comment type="caution">
    <text evidence="11">The sequence shown here is derived from an EMBL/GenBank/DDBJ whole genome shotgun (WGS) entry which is preliminary data.</text>
</comment>
<proteinExistence type="inferred from homology"/>
<gene>
    <name evidence="10" type="primary">cas1</name>
    <name evidence="11" type="ORF">EDD55_10728</name>
</gene>
<accession>A0A4R3JAF9</accession>
<evidence type="ECO:0000313" key="12">
    <source>
        <dbReference type="Proteomes" id="UP000295304"/>
    </source>
</evidence>
<dbReference type="GO" id="GO:0046872">
    <property type="term" value="F:metal ion binding"/>
    <property type="evidence" value="ECO:0007669"/>
    <property type="project" value="UniProtKB-UniRule"/>
</dbReference>
<dbReference type="AlphaFoldDB" id="A0A4R3JAF9"/>
<evidence type="ECO:0000256" key="7">
    <source>
        <dbReference type="ARBA" id="ARBA00023125"/>
    </source>
</evidence>
<dbReference type="Pfam" id="PF01867">
    <property type="entry name" value="Cas_Cas1"/>
    <property type="match status" value="1"/>
</dbReference>
<dbReference type="GO" id="GO:0004520">
    <property type="term" value="F:DNA endonuclease activity"/>
    <property type="evidence" value="ECO:0007669"/>
    <property type="project" value="InterPro"/>
</dbReference>
<evidence type="ECO:0000256" key="5">
    <source>
        <dbReference type="ARBA" id="ARBA00022842"/>
    </source>
</evidence>
<evidence type="ECO:0000256" key="8">
    <source>
        <dbReference type="ARBA" id="ARBA00023211"/>
    </source>
</evidence>
<dbReference type="GO" id="GO:0051607">
    <property type="term" value="P:defense response to virus"/>
    <property type="evidence" value="ECO:0007669"/>
    <property type="project" value="UniProtKB-UniRule"/>
</dbReference>
<dbReference type="Proteomes" id="UP000295304">
    <property type="component" value="Unassembled WGS sequence"/>
</dbReference>
<keyword evidence="12" id="KW-1185">Reference proteome</keyword>
<evidence type="ECO:0000256" key="3">
    <source>
        <dbReference type="ARBA" id="ARBA00022759"/>
    </source>
</evidence>
<dbReference type="HAMAP" id="MF_01470">
    <property type="entry name" value="Cas1"/>
    <property type="match status" value="1"/>
</dbReference>
<keyword evidence="1 10" id="KW-0540">Nuclease</keyword>
<evidence type="ECO:0000256" key="2">
    <source>
        <dbReference type="ARBA" id="ARBA00022723"/>
    </source>
</evidence>
<dbReference type="InterPro" id="IPR019855">
    <property type="entry name" value="CRISPR-assoc_Cas1_NMENI"/>
</dbReference>
<dbReference type="InterPro" id="IPR042206">
    <property type="entry name" value="CRISPR-assoc_Cas1_C"/>
</dbReference>
<keyword evidence="4 10" id="KW-0378">Hydrolase</keyword>
<dbReference type="NCBIfam" id="TIGR03639">
    <property type="entry name" value="cas1_NMENI"/>
    <property type="match status" value="1"/>
</dbReference>
<feature type="binding site" evidence="10">
    <location>
        <position position="221"/>
    </location>
    <ligand>
        <name>Mn(2+)</name>
        <dbReference type="ChEBI" id="CHEBI:29035"/>
    </ligand>
</feature>
<keyword evidence="7 10" id="KW-0238">DNA-binding</keyword>
<keyword evidence="5 10" id="KW-0460">Magnesium</keyword>
<feature type="binding site" evidence="10">
    <location>
        <position position="149"/>
    </location>
    <ligand>
        <name>Mn(2+)</name>
        <dbReference type="ChEBI" id="CHEBI:29035"/>
    </ligand>
</feature>